<evidence type="ECO:0000259" key="1">
    <source>
        <dbReference type="Pfam" id="PF17389"/>
    </source>
</evidence>
<dbReference type="SUPFAM" id="SSF49785">
    <property type="entry name" value="Galactose-binding domain-like"/>
    <property type="match status" value="1"/>
</dbReference>
<reference evidence="2 3" key="1">
    <citation type="submission" date="2016-01" db="EMBL/GenBank/DDBJ databases">
        <authorList>
            <person name="Oliw E.H."/>
        </authorList>
    </citation>
    <scope>NUCLEOTIDE SEQUENCE [LARGE SCALE GENOMIC DNA]</scope>
    <source>
        <strain evidence="2 3">DY10</strain>
    </source>
</reference>
<dbReference type="InterPro" id="IPR012341">
    <property type="entry name" value="6hp_glycosidase-like_sf"/>
</dbReference>
<dbReference type="Gene3D" id="2.60.420.10">
    <property type="entry name" value="Maltose phosphorylase, domain 3"/>
    <property type="match status" value="1"/>
</dbReference>
<dbReference type="SUPFAM" id="SSF48208">
    <property type="entry name" value="Six-hairpin glycosidases"/>
    <property type="match status" value="1"/>
</dbReference>
<dbReference type="STRING" id="1178516.AWR27_16050"/>
<dbReference type="InterPro" id="IPR035396">
    <property type="entry name" value="Bac_rhamnosid6H"/>
</dbReference>
<dbReference type="Proteomes" id="UP000187941">
    <property type="component" value="Chromosome"/>
</dbReference>
<proteinExistence type="predicted"/>
<dbReference type="PANTHER" id="PTHR34987">
    <property type="entry name" value="C, PUTATIVE (AFU_ORTHOLOGUE AFUA_3G02880)-RELATED"/>
    <property type="match status" value="1"/>
</dbReference>
<gene>
    <name evidence="2" type="ORF">AWR27_16050</name>
</gene>
<accession>A0A1P9WZB2</accession>
<dbReference type="GO" id="GO:0005975">
    <property type="term" value="P:carbohydrate metabolic process"/>
    <property type="evidence" value="ECO:0007669"/>
    <property type="project" value="InterPro"/>
</dbReference>
<feature type="domain" description="Alpha-L-rhamnosidase six-hairpin glycosidase" evidence="1">
    <location>
        <begin position="405"/>
        <end position="735"/>
    </location>
</feature>
<dbReference type="AlphaFoldDB" id="A0A1P9WZB2"/>
<dbReference type="Gene3D" id="1.50.10.10">
    <property type="match status" value="1"/>
</dbReference>
<evidence type="ECO:0000313" key="3">
    <source>
        <dbReference type="Proteomes" id="UP000187941"/>
    </source>
</evidence>
<dbReference type="OrthoDB" id="9815108at2"/>
<dbReference type="InterPro" id="IPR008928">
    <property type="entry name" value="6-hairpin_glycosidase_sf"/>
</dbReference>
<organism evidence="2 3">
    <name type="scientific">Spirosoma montaniterrae</name>
    <dbReference type="NCBI Taxonomy" id="1178516"/>
    <lineage>
        <taxon>Bacteria</taxon>
        <taxon>Pseudomonadati</taxon>
        <taxon>Bacteroidota</taxon>
        <taxon>Cytophagia</taxon>
        <taxon>Cytophagales</taxon>
        <taxon>Cytophagaceae</taxon>
        <taxon>Spirosoma</taxon>
    </lineage>
</organism>
<protein>
    <recommendedName>
        <fullName evidence="1">Alpha-L-rhamnosidase six-hairpin glycosidase domain-containing protein</fullName>
    </recommendedName>
</protein>
<dbReference type="InterPro" id="IPR008979">
    <property type="entry name" value="Galactose-bd-like_sf"/>
</dbReference>
<dbReference type="EMBL" id="CP014263">
    <property type="protein sequence ID" value="AQG80703.1"/>
    <property type="molecule type" value="Genomic_DNA"/>
</dbReference>
<dbReference type="KEGG" id="smon:AWR27_16050"/>
<name>A0A1P9WZB2_9BACT</name>
<dbReference type="Gene3D" id="2.60.120.260">
    <property type="entry name" value="Galactose-binding domain-like"/>
    <property type="match status" value="2"/>
</dbReference>
<dbReference type="PANTHER" id="PTHR34987:SF2">
    <property type="entry name" value="B, PUTATIVE (AFU_ORTHOLOGUE AFUA_7G05040)-RELATED"/>
    <property type="match status" value="1"/>
</dbReference>
<keyword evidence="3" id="KW-1185">Reference proteome</keyword>
<dbReference type="Pfam" id="PF17389">
    <property type="entry name" value="Bac_rhamnosid6H"/>
    <property type="match status" value="1"/>
</dbReference>
<evidence type="ECO:0000313" key="2">
    <source>
        <dbReference type="EMBL" id="AQG80703.1"/>
    </source>
</evidence>
<sequence length="816" mass="91168">MLALSFVFFACSVSFMRKLLLAFTVLMPLFSPAQELNVPIPQYVPKSMKAYWITHPGVPSGESAVVLFRKIIDLPQKPDKLIVNVSADNKYTLYVNGQQACFGPQLSDIRHWRYETVDLAPYLQAGRNVVVAEVVNFGPDRFFGMQSVRTAFLLNHIDAPTDPALSLNTSTGWQTLHNPGIRHKGVKWRVRPEEKDIISGFYAANPTDSLTARLYPWGWQTGTDTATVWLSATFCESASAYAGGFAWLLEPRTTPLQTQRIERIARLATVSGNPSTVDNGFLQGRPTTIPPNSRVTLLLDNRVLTIGYPELRWSGGAGSLVKIGYAENLFLPNTPKKTNRNEIENRRFVGIKDIVVPDGGANRLFRPTWLRTFRFVQVDITTGAEPLTLDDFYNRYTSTPIPTKARFAADKPEYAGIFDLCRRTAELCTQDYLLSDAYYETMQYLGDSKVHNTTWLTLTGNDLHVRNALTQFNHSRLWDGNLTSCYPLRATFVHPNYSVIWVDMLWDYLLWSGDKSFVQKFVPAIQHTLAMFDGLIQPNGLAGSTNWAYFVDWYSDSKKGGLAPGQDGTNSAVVTLQYVYALQNAARLFDALGDIPTANRYRLRATQIRQQVYAACYDTKRGLMAERPTKDYFDQHTNIMAVLTDALPPAQQKAVMEKLVREPTLGQATYYFRYYLFEAIQKTGTEHLISATLLPWKNLVADGLSTTPEQYEAEGHPSRSECHPWSTAPASAFFSVIAGIRPADVGFRTIAMRPALGELSHIEGLFPHPAGDLLFDLSRQGATGLSGTVTLPPALAARSTGTGNRYHFGPDNNQLP</sequence>